<accession>A0A0D4DAU9</accession>
<protein>
    <submittedName>
        <fullName evidence="2">Uncharacterized protein</fullName>
    </submittedName>
</protein>
<keyword evidence="3" id="KW-1185">Reference proteome</keyword>
<sequence>MSVAKRGADGFYALRLSRLLHLRFERWEAYRMGIIDADGKKLRDPVTAQEKSNWTMFHVTVRNIKRMVGALPGGKTALDYGASYLLLIELAKEYGLSEDFAKECIRVEEAVVAGDAGDGSSSPESIASGETTGAVTNAGPETIGKKKKKKKLKKFRHFE</sequence>
<reference evidence="2 3" key="1">
    <citation type="journal article" date="2016" name="Genom Data">
        <title>Complete genome sequence of a giant Vibrio phage ValKK3 infecting Vibrio alginolyticus.</title>
        <authorList>
            <person name="Lal T.M."/>
            <person name="Sano M."/>
            <person name="Hatai K."/>
            <person name="Ransangan J."/>
        </authorList>
    </citation>
    <scope>NUCLEOTIDE SEQUENCE [LARGE SCALE GENOMIC DNA]</scope>
</reference>
<dbReference type="KEGG" id="vg:26628569"/>
<dbReference type="RefSeq" id="YP_009201346.1">
    <property type="nucleotide sequence ID" value="NC_028829.1"/>
</dbReference>
<organism evidence="2 3">
    <name type="scientific">Vibrio phage ValKK3</name>
    <dbReference type="NCBI Taxonomy" id="1610855"/>
    <lineage>
        <taxon>Viruses</taxon>
        <taxon>Duplodnaviria</taxon>
        <taxon>Heunggongvirae</taxon>
        <taxon>Uroviricota</taxon>
        <taxon>Caudoviricetes</taxon>
        <taxon>Pantevenvirales</taxon>
        <taxon>Straboviridae</taxon>
        <taxon>Schizotequatrovirus</taxon>
        <taxon>Schizotequatrovirus valkk3</taxon>
    </lineage>
</organism>
<feature type="region of interest" description="Disordered" evidence="1">
    <location>
        <begin position="114"/>
        <end position="159"/>
    </location>
</feature>
<feature type="compositionally biased region" description="Polar residues" evidence="1">
    <location>
        <begin position="119"/>
        <end position="135"/>
    </location>
</feature>
<feature type="compositionally biased region" description="Basic residues" evidence="1">
    <location>
        <begin position="145"/>
        <end position="159"/>
    </location>
</feature>
<evidence type="ECO:0000313" key="3">
    <source>
        <dbReference type="Proteomes" id="UP000202888"/>
    </source>
</evidence>
<dbReference type="GeneID" id="26628569"/>
<proteinExistence type="predicted"/>
<dbReference type="Proteomes" id="UP000202888">
    <property type="component" value="Segment"/>
</dbReference>
<evidence type="ECO:0000313" key="2">
    <source>
        <dbReference type="EMBL" id="AJT61084.1"/>
    </source>
</evidence>
<dbReference type="EMBL" id="KP671755">
    <property type="protein sequence ID" value="AJT61084.1"/>
    <property type="molecule type" value="Genomic_DNA"/>
</dbReference>
<evidence type="ECO:0000256" key="1">
    <source>
        <dbReference type="SAM" id="MobiDB-lite"/>
    </source>
</evidence>
<dbReference type="OrthoDB" id="16078at10239"/>
<name>A0A0D4DAU9_9CAUD</name>